<evidence type="ECO:0000256" key="1">
    <source>
        <dbReference type="SAM" id="Phobius"/>
    </source>
</evidence>
<gene>
    <name evidence="2" type="ORF">D1B33_13335</name>
</gene>
<name>A0A396S6L2_9BACL</name>
<comment type="caution">
    <text evidence="2">The sequence shown here is derived from an EMBL/GenBank/DDBJ whole genome shotgun (WGS) entry which is preliminary data.</text>
</comment>
<accession>A0A396S6L2</accession>
<sequence length="97" mass="11358">MTQLQVFKTAFIALIVIFVLCIGYAFTKGSDTKRLEITEEHILEEDGKHYLLIEDRKLKISEASFQRIELDENREYTISYSYNKLIPKKGRVENISL</sequence>
<dbReference type="AlphaFoldDB" id="A0A396S6L2"/>
<keyword evidence="1" id="KW-1133">Transmembrane helix</keyword>
<evidence type="ECO:0000313" key="3">
    <source>
        <dbReference type="Proteomes" id="UP000265692"/>
    </source>
</evidence>
<keyword evidence="1" id="KW-0812">Transmembrane</keyword>
<evidence type="ECO:0000313" key="2">
    <source>
        <dbReference type="EMBL" id="RHW35021.1"/>
    </source>
</evidence>
<dbReference type="Proteomes" id="UP000265692">
    <property type="component" value="Unassembled WGS sequence"/>
</dbReference>
<keyword evidence="1" id="KW-0472">Membrane</keyword>
<organism evidence="2 3">
    <name type="scientific">Ureibacillus yapensis</name>
    <dbReference type="NCBI Taxonomy" id="2304605"/>
    <lineage>
        <taxon>Bacteria</taxon>
        <taxon>Bacillati</taxon>
        <taxon>Bacillota</taxon>
        <taxon>Bacilli</taxon>
        <taxon>Bacillales</taxon>
        <taxon>Caryophanaceae</taxon>
        <taxon>Ureibacillus</taxon>
    </lineage>
</organism>
<protein>
    <submittedName>
        <fullName evidence="2">Uncharacterized protein</fullName>
    </submittedName>
</protein>
<keyword evidence="3" id="KW-1185">Reference proteome</keyword>
<reference evidence="2 3" key="1">
    <citation type="submission" date="2018-08" db="EMBL/GenBank/DDBJ databases">
        <title>Lysinibacillus sp. YLB-03 draft genome sequence.</title>
        <authorList>
            <person name="Yu L."/>
        </authorList>
    </citation>
    <scope>NUCLEOTIDE SEQUENCE [LARGE SCALE GENOMIC DNA]</scope>
    <source>
        <strain evidence="2 3">YLB-03</strain>
    </source>
</reference>
<dbReference type="RefSeq" id="WP_118876895.1">
    <property type="nucleotide sequence ID" value="NZ_QWEI01000007.1"/>
</dbReference>
<dbReference type="EMBL" id="QWEI01000007">
    <property type="protein sequence ID" value="RHW35021.1"/>
    <property type="molecule type" value="Genomic_DNA"/>
</dbReference>
<feature type="transmembrane region" description="Helical" evidence="1">
    <location>
        <begin position="6"/>
        <end position="26"/>
    </location>
</feature>
<proteinExistence type="predicted"/>
<dbReference type="OrthoDB" id="2736490at2"/>